<evidence type="ECO:0000313" key="1">
    <source>
        <dbReference type="EMBL" id="KAH7659136.1"/>
    </source>
</evidence>
<accession>A0ACB7UFW4</accession>
<keyword evidence="2" id="KW-1185">Reference proteome</keyword>
<name>A0ACB7UFW4_DIOAL</name>
<protein>
    <submittedName>
        <fullName evidence="1">Myc-type basic helix-loop-helix (BHLH) domain-containing protein</fullName>
    </submittedName>
</protein>
<proteinExistence type="predicted"/>
<sequence>MSLEALPTSNDFPNFLIYDTISASPTNFFFSNNNINNNNNNSVLSFSGEFVSTQTSPDTKPGQQRRKRRRKPKNSKNKEEAETQRMTHIAVERNRRRQMNEHLSVLRSLMPDCYIQRGDQASIVGGAIDFVKELEQLLQSLEAQKRKVLQEQEQELEESKSKSELDLPPFSDFFTYPQYIRFHAPRDYFPSPPSPETHHHHHHRTPALADIEVTLIESHANLRILSPRRPRQLLKLVAGLQALSLTILHLNVTSLDFMVLYSLSTKVEEGCGLTTIEEIAAAVHHMLSLIEAVTPAHSQ</sequence>
<comment type="caution">
    <text evidence="1">The sequence shown here is derived from an EMBL/GenBank/DDBJ whole genome shotgun (WGS) entry which is preliminary data.</text>
</comment>
<dbReference type="EMBL" id="CM037026">
    <property type="protein sequence ID" value="KAH7659136.1"/>
    <property type="molecule type" value="Genomic_DNA"/>
</dbReference>
<reference evidence="2" key="1">
    <citation type="journal article" date="2022" name="Nat. Commun.">
        <title>Chromosome evolution and the genetic basis of agronomically important traits in greater yam.</title>
        <authorList>
            <person name="Bredeson J.V."/>
            <person name="Lyons J.B."/>
            <person name="Oniyinde I.O."/>
            <person name="Okereke N.R."/>
            <person name="Kolade O."/>
            <person name="Nnabue I."/>
            <person name="Nwadili C.O."/>
            <person name="Hribova E."/>
            <person name="Parker M."/>
            <person name="Nwogha J."/>
            <person name="Shu S."/>
            <person name="Carlson J."/>
            <person name="Kariba R."/>
            <person name="Muthemba S."/>
            <person name="Knop K."/>
            <person name="Barton G.J."/>
            <person name="Sherwood A.V."/>
            <person name="Lopez-Montes A."/>
            <person name="Asiedu R."/>
            <person name="Jamnadass R."/>
            <person name="Muchugi A."/>
            <person name="Goodstein D."/>
            <person name="Egesi C.N."/>
            <person name="Featherston J."/>
            <person name="Asfaw A."/>
            <person name="Simpson G.G."/>
            <person name="Dolezel J."/>
            <person name="Hendre P.S."/>
            <person name="Van Deynze A."/>
            <person name="Kumar P.L."/>
            <person name="Obidiegwu J.E."/>
            <person name="Bhattacharjee R."/>
            <person name="Rokhsar D.S."/>
        </authorList>
    </citation>
    <scope>NUCLEOTIDE SEQUENCE [LARGE SCALE GENOMIC DNA]</scope>
    <source>
        <strain evidence="2">cv. TDa95/00328</strain>
    </source>
</reference>
<evidence type="ECO:0000313" key="2">
    <source>
        <dbReference type="Proteomes" id="UP000827976"/>
    </source>
</evidence>
<gene>
    <name evidence="1" type="ORF">IHE45_16G012000</name>
</gene>
<dbReference type="Proteomes" id="UP000827976">
    <property type="component" value="Chromosome 16"/>
</dbReference>
<organism evidence="1 2">
    <name type="scientific">Dioscorea alata</name>
    <name type="common">Purple yam</name>
    <dbReference type="NCBI Taxonomy" id="55571"/>
    <lineage>
        <taxon>Eukaryota</taxon>
        <taxon>Viridiplantae</taxon>
        <taxon>Streptophyta</taxon>
        <taxon>Embryophyta</taxon>
        <taxon>Tracheophyta</taxon>
        <taxon>Spermatophyta</taxon>
        <taxon>Magnoliopsida</taxon>
        <taxon>Liliopsida</taxon>
        <taxon>Dioscoreales</taxon>
        <taxon>Dioscoreaceae</taxon>
        <taxon>Dioscorea</taxon>
    </lineage>
</organism>